<accession>A0A3G9JZI0</accession>
<feature type="domain" description="SIS" evidence="1">
    <location>
        <begin position="34"/>
        <end position="211"/>
    </location>
</feature>
<dbReference type="SUPFAM" id="SSF53697">
    <property type="entry name" value="SIS domain"/>
    <property type="match status" value="1"/>
</dbReference>
<evidence type="ECO:0000313" key="2">
    <source>
        <dbReference type="EMBL" id="BBH50703.1"/>
    </source>
</evidence>
<dbReference type="Proteomes" id="UP000273154">
    <property type="component" value="Chromosome"/>
</dbReference>
<dbReference type="InterPro" id="IPR050099">
    <property type="entry name" value="SIS_GmhA/DiaA_subfam"/>
</dbReference>
<dbReference type="OrthoDB" id="9805185at2"/>
<dbReference type="InterPro" id="IPR046348">
    <property type="entry name" value="SIS_dom_sf"/>
</dbReference>
<dbReference type="AlphaFoldDB" id="A0A3G9JZI0"/>
<dbReference type="CDD" id="cd05013">
    <property type="entry name" value="SIS_RpiR"/>
    <property type="match status" value="1"/>
</dbReference>
<protein>
    <submittedName>
        <fullName evidence="2">UPF0309 protein</fullName>
    </submittedName>
</protein>
<dbReference type="Pfam" id="PF13580">
    <property type="entry name" value="SIS_2"/>
    <property type="match status" value="1"/>
</dbReference>
<dbReference type="InterPro" id="IPR001347">
    <property type="entry name" value="SIS_dom"/>
</dbReference>
<dbReference type="InterPro" id="IPR035472">
    <property type="entry name" value="RpiR-like_SIS"/>
</dbReference>
<evidence type="ECO:0000259" key="1">
    <source>
        <dbReference type="PROSITE" id="PS51464"/>
    </source>
</evidence>
<organism evidence="2 3">
    <name type="scientific">Parolsenella catena</name>
    <dbReference type="NCBI Taxonomy" id="2003188"/>
    <lineage>
        <taxon>Bacteria</taxon>
        <taxon>Bacillati</taxon>
        <taxon>Actinomycetota</taxon>
        <taxon>Coriobacteriia</taxon>
        <taxon>Coriobacteriales</taxon>
        <taxon>Atopobiaceae</taxon>
        <taxon>Parolsenella</taxon>
    </lineage>
</organism>
<sequence length="237" mass="25858">MYKTAERFKEEIIKRIDEVTEGQDEAIHEAATIFADTIERGGIIRAFGSGHSFGNALEICGRAGGYIQTRIIREPSTGIYEMLNGTGVEFMKKLDLRPQDCLVVISNSGRNPLGIEMAELAQKRGVKTIVVTALEVSKAGTSRRSDGKLLYEFGDVVLDNKSSFGDACIEVEGLDTKVGGTSLYTGCMLLDCAIMESLDILLDRGVTPPVFMSANVDGGPEFNQKLLDKFADRLAEY</sequence>
<proteinExistence type="predicted"/>
<dbReference type="GO" id="GO:0097367">
    <property type="term" value="F:carbohydrate derivative binding"/>
    <property type="evidence" value="ECO:0007669"/>
    <property type="project" value="InterPro"/>
</dbReference>
<gene>
    <name evidence="2" type="ORF">Pcatena_12900</name>
</gene>
<dbReference type="NCBIfam" id="NF002805">
    <property type="entry name" value="PRK02947.1"/>
    <property type="match status" value="1"/>
</dbReference>
<reference evidence="3" key="1">
    <citation type="submission" date="2018-11" db="EMBL/GenBank/DDBJ databases">
        <title>Comparative genomics of Parolsenella catena and Libanicoccus massiliensis: Reclassification of Libanicoccus massiliensis as Parolsenella massiliensis comb. nov.</title>
        <authorList>
            <person name="Sakamoto M."/>
            <person name="Ikeyama N."/>
            <person name="Murakami T."/>
            <person name="Mori H."/>
            <person name="Yuki M."/>
            <person name="Ohkuma M."/>
        </authorList>
    </citation>
    <scope>NUCLEOTIDE SEQUENCE [LARGE SCALE GENOMIC DNA]</scope>
    <source>
        <strain evidence="3">JCM 31932</strain>
    </source>
</reference>
<dbReference type="GeneID" id="88849426"/>
<dbReference type="GO" id="GO:1901135">
    <property type="term" value="P:carbohydrate derivative metabolic process"/>
    <property type="evidence" value="ECO:0007669"/>
    <property type="project" value="InterPro"/>
</dbReference>
<keyword evidence="3" id="KW-1185">Reference proteome</keyword>
<dbReference type="PROSITE" id="PS51464">
    <property type="entry name" value="SIS"/>
    <property type="match status" value="1"/>
</dbReference>
<name>A0A3G9JZI0_9ACTN</name>
<dbReference type="RefSeq" id="WP_126422732.1">
    <property type="nucleotide sequence ID" value="NZ_AP019367.1"/>
</dbReference>
<dbReference type="KEGG" id="pcat:Pcatena_12900"/>
<dbReference type="Gene3D" id="3.40.50.10490">
    <property type="entry name" value="Glucose-6-phosphate isomerase like protein, domain 1"/>
    <property type="match status" value="1"/>
</dbReference>
<evidence type="ECO:0000313" key="3">
    <source>
        <dbReference type="Proteomes" id="UP000273154"/>
    </source>
</evidence>
<dbReference type="PANTHER" id="PTHR30390">
    <property type="entry name" value="SEDOHEPTULOSE 7-PHOSPHATE ISOMERASE / DNAA INITIATOR-ASSOCIATING FACTOR FOR REPLICATION INITIATION"/>
    <property type="match status" value="1"/>
</dbReference>
<dbReference type="EMBL" id="AP019367">
    <property type="protein sequence ID" value="BBH50703.1"/>
    <property type="molecule type" value="Genomic_DNA"/>
</dbReference>
<dbReference type="PANTHER" id="PTHR30390:SF7">
    <property type="entry name" value="PHOSPHOHEPTOSE ISOMERASE"/>
    <property type="match status" value="1"/>
</dbReference>